<dbReference type="InterPro" id="IPR010982">
    <property type="entry name" value="Lambda_DNA-bd_dom_sf"/>
</dbReference>
<dbReference type="SUPFAM" id="SSF47413">
    <property type="entry name" value="lambda repressor-like DNA-binding domains"/>
    <property type="match status" value="1"/>
</dbReference>
<accession>G2P5A3</accession>
<feature type="domain" description="HTH lacI-type" evidence="4">
    <location>
        <begin position="16"/>
        <end position="70"/>
    </location>
</feature>
<evidence type="ECO:0000259" key="4">
    <source>
        <dbReference type="PROSITE" id="PS50932"/>
    </source>
</evidence>
<proteinExistence type="predicted"/>
<sequence length="344" mass="36300">MVSGSAAKRGARQRRVTINDVGTAAGVSTSTVSRVLNGTARVDPELARRVQSAVAELGYRPNAAAQGLARGEAGAIGVLVPDLSNPYFPDVLKSVSAVARRHGRRVMVMESDEDAASEYELAEDLMRCCDGVLLCSPRMDRTALVDLALRGHPVVLVNRIVPGLSIPSVSADFYGGMTLVCGHLTQLGHRRVAYLSGPEASWANAERIRAFEAAAAFGIDVTVIPCGHTARHGYDAADAVRDRGVSAVVAYNDLVAFGAMAALEEAGLRIPEDLSVIGCDDISVDDLPSSRRLTTASMARDELGRQAAQRLESLMAADGDTEPRSLPMELRVRLTSAPPAASPG</sequence>
<keyword evidence="3" id="KW-0804">Transcription</keyword>
<dbReference type="PANTHER" id="PTHR30146">
    <property type="entry name" value="LACI-RELATED TRANSCRIPTIONAL REPRESSOR"/>
    <property type="match status" value="1"/>
</dbReference>
<dbReference type="GO" id="GO:0000976">
    <property type="term" value="F:transcription cis-regulatory region binding"/>
    <property type="evidence" value="ECO:0007669"/>
    <property type="project" value="TreeGrafter"/>
</dbReference>
<evidence type="ECO:0000313" key="5">
    <source>
        <dbReference type="EMBL" id="AEM84495.1"/>
    </source>
</evidence>
<dbReference type="Pfam" id="PF00532">
    <property type="entry name" value="Peripla_BP_1"/>
    <property type="match status" value="1"/>
</dbReference>
<reference evidence="5" key="1">
    <citation type="submission" date="2011-08" db="EMBL/GenBank/DDBJ databases">
        <title>Complete sequence of chromosome of Streptomyces violaceusniger Tu 4113.</title>
        <authorList>
            <consortium name="US DOE Joint Genome Institute"/>
            <person name="Lucas S."/>
            <person name="Han J."/>
            <person name="Lapidus A."/>
            <person name="Cheng J.-F."/>
            <person name="Goodwin L."/>
            <person name="Pitluck S."/>
            <person name="Peters L."/>
            <person name="Ivanova N."/>
            <person name="Daligault H."/>
            <person name="Detter J.C."/>
            <person name="Han C."/>
            <person name="Tapia R."/>
            <person name="Land M."/>
            <person name="Hauser L."/>
            <person name="Kyrpides N."/>
            <person name="Ivanova N."/>
            <person name="Pagani I."/>
            <person name="Hagen A."/>
            <person name="Katz L."/>
            <person name="Fiedler H.-P."/>
            <person name="Keasling J."/>
            <person name="Fortman J."/>
            <person name="Woyke T."/>
        </authorList>
    </citation>
    <scope>NUCLEOTIDE SEQUENCE [LARGE SCALE GENOMIC DNA]</scope>
    <source>
        <strain evidence="5">Tu 4113</strain>
    </source>
</reference>
<name>G2P5A3_STRV4</name>
<dbReference type="SMART" id="SM00354">
    <property type="entry name" value="HTH_LACI"/>
    <property type="match status" value="1"/>
</dbReference>
<dbReference type="GO" id="GO:0003700">
    <property type="term" value="F:DNA-binding transcription factor activity"/>
    <property type="evidence" value="ECO:0007669"/>
    <property type="project" value="TreeGrafter"/>
</dbReference>
<dbReference type="Gene3D" id="1.10.260.40">
    <property type="entry name" value="lambda repressor-like DNA-binding domains"/>
    <property type="match status" value="1"/>
</dbReference>
<dbReference type="SUPFAM" id="SSF53822">
    <property type="entry name" value="Periplasmic binding protein-like I"/>
    <property type="match status" value="1"/>
</dbReference>
<keyword evidence="2" id="KW-0238">DNA-binding</keyword>
<organism evidence="5 6">
    <name type="scientific">Streptomyces violaceusniger (strain Tu 4113)</name>
    <dbReference type="NCBI Taxonomy" id="653045"/>
    <lineage>
        <taxon>Bacteria</taxon>
        <taxon>Bacillati</taxon>
        <taxon>Actinomycetota</taxon>
        <taxon>Actinomycetes</taxon>
        <taxon>Kitasatosporales</taxon>
        <taxon>Streptomycetaceae</taxon>
        <taxon>Streptomyces</taxon>
        <taxon>Streptomyces violaceusniger group</taxon>
    </lineage>
</organism>
<dbReference type="CDD" id="cd01392">
    <property type="entry name" value="HTH_LacI"/>
    <property type="match status" value="1"/>
</dbReference>
<dbReference type="AlphaFoldDB" id="G2P5A3"/>
<dbReference type="Gene3D" id="3.40.50.2300">
    <property type="match status" value="2"/>
</dbReference>
<dbReference type="EMBL" id="CP002994">
    <property type="protein sequence ID" value="AEM84495.1"/>
    <property type="molecule type" value="Genomic_DNA"/>
</dbReference>
<dbReference type="KEGG" id="svl:Strvi_4943"/>
<evidence type="ECO:0000256" key="2">
    <source>
        <dbReference type="ARBA" id="ARBA00023125"/>
    </source>
</evidence>
<keyword evidence="6" id="KW-1185">Reference proteome</keyword>
<dbReference type="PROSITE" id="PS50932">
    <property type="entry name" value="HTH_LACI_2"/>
    <property type="match status" value="1"/>
</dbReference>
<dbReference type="PANTHER" id="PTHR30146:SF138">
    <property type="entry name" value="TRANSCRIPTIONAL REGULATORY PROTEIN"/>
    <property type="match status" value="1"/>
</dbReference>
<dbReference type="CDD" id="cd06267">
    <property type="entry name" value="PBP1_LacI_sugar_binding-like"/>
    <property type="match status" value="1"/>
</dbReference>
<dbReference type="InterPro" id="IPR001761">
    <property type="entry name" value="Peripla_BP/Lac1_sug-bd_dom"/>
</dbReference>
<dbReference type="PRINTS" id="PR00036">
    <property type="entry name" value="HTHLACI"/>
</dbReference>
<dbReference type="InterPro" id="IPR028082">
    <property type="entry name" value="Peripla_BP_I"/>
</dbReference>
<dbReference type="Pfam" id="PF00356">
    <property type="entry name" value="LacI"/>
    <property type="match status" value="1"/>
</dbReference>
<protein>
    <submittedName>
        <fullName evidence="5">Transcriptional regulator, LacI family</fullName>
    </submittedName>
</protein>
<dbReference type="eggNOG" id="COG1609">
    <property type="taxonomic scope" value="Bacteria"/>
</dbReference>
<keyword evidence="1" id="KW-0805">Transcription regulation</keyword>
<evidence type="ECO:0000256" key="1">
    <source>
        <dbReference type="ARBA" id="ARBA00023015"/>
    </source>
</evidence>
<dbReference type="Proteomes" id="UP000008703">
    <property type="component" value="Chromosome"/>
</dbReference>
<evidence type="ECO:0000256" key="3">
    <source>
        <dbReference type="ARBA" id="ARBA00023163"/>
    </source>
</evidence>
<dbReference type="InterPro" id="IPR000843">
    <property type="entry name" value="HTH_LacI"/>
</dbReference>
<gene>
    <name evidence="5" type="ORF">Strvi_4943</name>
</gene>
<dbReference type="HOGENOM" id="CLU_037628_6_1_11"/>
<evidence type="ECO:0000313" key="6">
    <source>
        <dbReference type="Proteomes" id="UP000008703"/>
    </source>
</evidence>